<name>A0ABQ5TJP8_9BACI</name>
<gene>
    <name evidence="2" type="ORF">MACH08_11340</name>
</gene>
<organism evidence="2 3">
    <name type="scientific">Oceanobacillus kimchii</name>
    <dbReference type="NCBI Taxonomy" id="746691"/>
    <lineage>
        <taxon>Bacteria</taxon>
        <taxon>Bacillati</taxon>
        <taxon>Bacillota</taxon>
        <taxon>Bacilli</taxon>
        <taxon>Bacillales</taxon>
        <taxon>Bacillaceae</taxon>
        <taxon>Oceanobacillus</taxon>
    </lineage>
</organism>
<feature type="transmembrane region" description="Helical" evidence="1">
    <location>
        <begin position="141"/>
        <end position="163"/>
    </location>
</feature>
<feature type="transmembrane region" description="Helical" evidence="1">
    <location>
        <begin position="87"/>
        <end position="108"/>
    </location>
</feature>
<reference evidence="2 3" key="1">
    <citation type="submission" date="2023-02" db="EMBL/GenBank/DDBJ databases">
        <title>Oceanobacillus kimchii IFOP_LL358 isolated form Alexandrium catenella lab strain.</title>
        <authorList>
            <person name="Gajardo G."/>
            <person name="Ueki S."/>
            <person name="Maruyama F."/>
        </authorList>
    </citation>
    <scope>NUCLEOTIDE SEQUENCE [LARGE SCALE GENOMIC DNA]</scope>
    <source>
        <strain evidence="2 3">IFOP_LL358</strain>
    </source>
</reference>
<feature type="transmembrane region" description="Helical" evidence="1">
    <location>
        <begin position="48"/>
        <end position="66"/>
    </location>
</feature>
<dbReference type="RefSeq" id="WP_069686284.1">
    <property type="nucleotide sequence ID" value="NZ_BSKO01000001.1"/>
</dbReference>
<sequence length="233" mass="26873">MNNQVKGLLYYYTQDLMRHGKIFWTILIAMLIVLSFLAYFLIDVGATEFYWMMPFATYTNVCIIAFQSVKKDIPFGLKMGAIRNNIFLSYFYFFLGYSLFMAIAGNTLQLVTEGMHHLFGVSNFIFSHPAMLLTDNWLTRTIIDTFFMFFLMALLFLVGLIFYRSGLIGGGLFLAAFLVVSLYGLFDGWLIDAFANILPDASMLTFFILFLIGIVLYMFSYLFIKRMTVVQKV</sequence>
<proteinExistence type="predicted"/>
<dbReference type="EMBL" id="BSKO01000001">
    <property type="protein sequence ID" value="GLO65350.1"/>
    <property type="molecule type" value="Genomic_DNA"/>
</dbReference>
<feature type="transmembrane region" description="Helical" evidence="1">
    <location>
        <begin position="170"/>
        <end position="191"/>
    </location>
</feature>
<keyword evidence="1" id="KW-0472">Membrane</keyword>
<protein>
    <recommendedName>
        <fullName evidence="4">ABC transporter permease</fullName>
    </recommendedName>
</protein>
<evidence type="ECO:0008006" key="4">
    <source>
        <dbReference type="Google" id="ProtNLM"/>
    </source>
</evidence>
<keyword evidence="1" id="KW-0812">Transmembrane</keyword>
<keyword evidence="3" id="KW-1185">Reference proteome</keyword>
<accession>A0ABQ5TJP8</accession>
<evidence type="ECO:0000313" key="2">
    <source>
        <dbReference type="EMBL" id="GLO65350.1"/>
    </source>
</evidence>
<evidence type="ECO:0000313" key="3">
    <source>
        <dbReference type="Proteomes" id="UP001275436"/>
    </source>
</evidence>
<feature type="transmembrane region" description="Helical" evidence="1">
    <location>
        <begin position="21"/>
        <end position="42"/>
    </location>
</feature>
<comment type="caution">
    <text evidence="2">The sequence shown here is derived from an EMBL/GenBank/DDBJ whole genome shotgun (WGS) entry which is preliminary data.</text>
</comment>
<evidence type="ECO:0000256" key="1">
    <source>
        <dbReference type="SAM" id="Phobius"/>
    </source>
</evidence>
<dbReference type="Proteomes" id="UP001275436">
    <property type="component" value="Unassembled WGS sequence"/>
</dbReference>
<keyword evidence="1" id="KW-1133">Transmembrane helix</keyword>
<feature type="transmembrane region" description="Helical" evidence="1">
    <location>
        <begin position="203"/>
        <end position="224"/>
    </location>
</feature>